<dbReference type="InterPro" id="IPR013974">
    <property type="entry name" value="SAF"/>
</dbReference>
<dbReference type="EMBL" id="JACDXW010000002">
    <property type="protein sequence ID" value="MCB5363033.1"/>
    <property type="molecule type" value="Genomic_DNA"/>
</dbReference>
<gene>
    <name evidence="2" type="ORF">H0484_04600</name>
</gene>
<dbReference type="Gene3D" id="3.20.20.70">
    <property type="entry name" value="Aldolase class I"/>
    <property type="match status" value="1"/>
</dbReference>
<reference evidence="2 3" key="1">
    <citation type="submission" date="2020-07" db="EMBL/GenBank/DDBJ databases">
        <title>Pusillimonas sp. nov., isolated from poultry manure in Taiwan.</title>
        <authorList>
            <person name="Lin S.-Y."/>
            <person name="Tang Y.-S."/>
            <person name="Young C.-C."/>
        </authorList>
    </citation>
    <scope>NUCLEOTIDE SEQUENCE [LARGE SCALE GENOMIC DNA]</scope>
    <source>
        <strain evidence="2 3">CC-YST705</strain>
    </source>
</reference>
<evidence type="ECO:0000313" key="2">
    <source>
        <dbReference type="EMBL" id="MCB5363033.1"/>
    </source>
</evidence>
<feature type="domain" description="AFP-like" evidence="1">
    <location>
        <begin position="300"/>
        <end position="358"/>
    </location>
</feature>
<dbReference type="InterPro" id="IPR013132">
    <property type="entry name" value="PseI/NeuA/B-like_N"/>
</dbReference>
<sequence length="358" mass="39707">MNYNSVFFINGRKISFSDPTYFIADIAANHDGDLERAKMLIHLAKEAGADCAKFQHFKASGIVSAEGFEAMGNQLSHQAKWKKSVTEVYDQYHTRREWTSVLVETAREVGIDFMTTPYDIEAIDMFSTIVPAFKVGSGDITFREAVVRMAETGKPVLLATGASDMEDVIAAVEMIVNANPNICLMQCNTNYTGSVENFKYVNLQVLPTFAERWPGMILGFSDHTPGHSAVLGAVTLGARVVEKHFTDDNDREGPDHSFALNPKTWRDMVDSVRELEAALGDGIKRIESNELETVVIQRRALRLTRDIQAGEVLCSNDLEALRPCPEGAITPMDDLKVIGRKILQDKKKGMVLAWTDLG</sequence>
<evidence type="ECO:0000259" key="1">
    <source>
        <dbReference type="PROSITE" id="PS50844"/>
    </source>
</evidence>
<dbReference type="PANTHER" id="PTHR42966">
    <property type="entry name" value="N-ACETYLNEURAMINATE SYNTHASE"/>
    <property type="match status" value="1"/>
</dbReference>
<dbReference type="InterPro" id="IPR036732">
    <property type="entry name" value="AFP_Neu5c_C_sf"/>
</dbReference>
<dbReference type="InterPro" id="IPR057736">
    <property type="entry name" value="SAF_PseI/NeuA/NeuB"/>
</dbReference>
<dbReference type="PANTHER" id="PTHR42966:SF2">
    <property type="entry name" value="PSEUDAMINIC ACID SYNTHASE"/>
    <property type="match status" value="1"/>
</dbReference>
<comment type="caution">
    <text evidence="2">The sequence shown here is derived from an EMBL/GenBank/DDBJ whole genome shotgun (WGS) entry which is preliminary data.</text>
</comment>
<dbReference type="CDD" id="cd11615">
    <property type="entry name" value="SAF_NeuB_like"/>
    <property type="match status" value="1"/>
</dbReference>
<dbReference type="InterPro" id="IPR051690">
    <property type="entry name" value="PseI-like"/>
</dbReference>
<dbReference type="Proteomes" id="UP000776983">
    <property type="component" value="Unassembled WGS sequence"/>
</dbReference>
<protein>
    <submittedName>
        <fullName evidence="2">N-acetylneuraminate synthase family protein</fullName>
    </submittedName>
</protein>
<accession>A0ABS8CAH2</accession>
<keyword evidence="3" id="KW-1185">Reference proteome</keyword>
<dbReference type="SUPFAM" id="SSF51569">
    <property type="entry name" value="Aldolase"/>
    <property type="match status" value="1"/>
</dbReference>
<dbReference type="PROSITE" id="PS50844">
    <property type="entry name" value="AFP_LIKE"/>
    <property type="match status" value="1"/>
</dbReference>
<dbReference type="SUPFAM" id="SSF51269">
    <property type="entry name" value="AFP III-like domain"/>
    <property type="match status" value="1"/>
</dbReference>
<evidence type="ECO:0000313" key="3">
    <source>
        <dbReference type="Proteomes" id="UP000776983"/>
    </source>
</evidence>
<dbReference type="InterPro" id="IPR013785">
    <property type="entry name" value="Aldolase_TIM"/>
</dbReference>
<organism evidence="2 3">
    <name type="scientific">Mesopusillimonas faecipullorum</name>
    <dbReference type="NCBI Taxonomy" id="2755040"/>
    <lineage>
        <taxon>Bacteria</taxon>
        <taxon>Pseudomonadati</taxon>
        <taxon>Pseudomonadota</taxon>
        <taxon>Betaproteobacteria</taxon>
        <taxon>Burkholderiales</taxon>
        <taxon>Alcaligenaceae</taxon>
        <taxon>Mesopusillimonas</taxon>
    </lineage>
</organism>
<dbReference type="Pfam" id="PF03102">
    <property type="entry name" value="NeuB"/>
    <property type="match status" value="1"/>
</dbReference>
<name>A0ABS8CAH2_9BURK</name>
<dbReference type="InterPro" id="IPR006190">
    <property type="entry name" value="SAF_AFP_Neu5Ac"/>
</dbReference>
<dbReference type="SMART" id="SM00858">
    <property type="entry name" value="SAF"/>
    <property type="match status" value="1"/>
</dbReference>
<dbReference type="Gene3D" id="3.90.1210.10">
    <property type="entry name" value="Antifreeze-like/N-acetylneuraminic acid synthase C-terminal domain"/>
    <property type="match status" value="1"/>
</dbReference>
<dbReference type="RefSeq" id="WP_226953276.1">
    <property type="nucleotide sequence ID" value="NZ_JACDXW010000002.1"/>
</dbReference>
<proteinExistence type="predicted"/>